<keyword evidence="1" id="KW-0812">Transmembrane</keyword>
<evidence type="ECO:0000256" key="1">
    <source>
        <dbReference type="SAM" id="Phobius"/>
    </source>
</evidence>
<comment type="caution">
    <text evidence="2">The sequence shown here is derived from an EMBL/GenBank/DDBJ whole genome shotgun (WGS) entry which is preliminary data.</text>
</comment>
<evidence type="ECO:0000313" key="2">
    <source>
        <dbReference type="EMBL" id="GCA62860.1"/>
    </source>
</evidence>
<proteinExistence type="predicted"/>
<dbReference type="Proteomes" id="UP000265618">
    <property type="component" value="Unassembled WGS sequence"/>
</dbReference>
<name>A0A391NPL3_9EUKA</name>
<sequence length="86" mass="9405">MSETVSKPAKQSQGKMPLFLKDKRFYGLVLGFLGAVLLFLIPLDSDNPTVGKGAAVAWFIAIFWVFEVCLYALILCCTHTASVHAV</sequence>
<organism evidence="2 3">
    <name type="scientific">Kipferlia bialata</name>
    <dbReference type="NCBI Taxonomy" id="797122"/>
    <lineage>
        <taxon>Eukaryota</taxon>
        <taxon>Metamonada</taxon>
        <taxon>Carpediemonas-like organisms</taxon>
        <taxon>Kipferlia</taxon>
    </lineage>
</organism>
<dbReference type="AlphaFoldDB" id="A0A391NPL3"/>
<keyword evidence="1" id="KW-0472">Membrane</keyword>
<keyword evidence="1" id="KW-1133">Transmembrane helix</keyword>
<gene>
    <name evidence="2" type="ORF">KIPB_006235</name>
</gene>
<protein>
    <submittedName>
        <fullName evidence="2">Uncharacterized protein</fullName>
    </submittedName>
</protein>
<dbReference type="EMBL" id="BDIP01001579">
    <property type="protein sequence ID" value="GCA62860.1"/>
    <property type="molecule type" value="Genomic_DNA"/>
</dbReference>
<keyword evidence="3" id="KW-1185">Reference proteome</keyword>
<evidence type="ECO:0000313" key="3">
    <source>
        <dbReference type="Proteomes" id="UP000265618"/>
    </source>
</evidence>
<accession>A0A391NPL3</accession>
<reference evidence="2 3" key="1">
    <citation type="journal article" date="2018" name="PLoS ONE">
        <title>The draft genome of Kipferlia bialata reveals reductive genome evolution in fornicate parasites.</title>
        <authorList>
            <person name="Tanifuji G."/>
            <person name="Takabayashi S."/>
            <person name="Kume K."/>
            <person name="Takagi M."/>
            <person name="Nakayama T."/>
            <person name="Kamikawa R."/>
            <person name="Inagaki Y."/>
            <person name="Hashimoto T."/>
        </authorList>
    </citation>
    <scope>NUCLEOTIDE SEQUENCE [LARGE SCALE GENOMIC DNA]</scope>
    <source>
        <strain evidence="2">NY0173</strain>
    </source>
</reference>
<feature type="transmembrane region" description="Helical" evidence="1">
    <location>
        <begin position="25"/>
        <end position="43"/>
    </location>
</feature>
<feature type="transmembrane region" description="Helical" evidence="1">
    <location>
        <begin position="55"/>
        <end position="77"/>
    </location>
</feature>